<dbReference type="Pfam" id="PF09130">
    <property type="entry name" value="DUF1932"/>
    <property type="match status" value="1"/>
</dbReference>
<feature type="domain" description="Phosphogluconate dehydrogenase NAD-binding putative C-terminal" evidence="2">
    <location>
        <begin position="193"/>
        <end position="262"/>
    </location>
</feature>
<evidence type="ECO:0000313" key="4">
    <source>
        <dbReference type="Proteomes" id="UP000001902"/>
    </source>
</evidence>
<dbReference type="RefSeq" id="WP_012939356.1">
    <property type="nucleotide sequence ID" value="NC_013740.1"/>
</dbReference>
<dbReference type="InterPro" id="IPR015814">
    <property type="entry name" value="Pgluconate_DH_NAD-bd_C"/>
</dbReference>
<keyword evidence="4" id="KW-1185">Reference proteome</keyword>
<dbReference type="eggNOG" id="COG2084">
    <property type="taxonomic scope" value="Bacteria"/>
</dbReference>
<dbReference type="GeneID" id="78335726"/>
<dbReference type="Gene3D" id="3.40.50.720">
    <property type="entry name" value="NAD(P)-binding Rossmann-like Domain"/>
    <property type="match status" value="1"/>
</dbReference>
<protein>
    <submittedName>
        <fullName evidence="3">Phosphogluconate dehydrogenase, NAD-binding, putative-like protein</fullName>
    </submittedName>
</protein>
<dbReference type="InterPro" id="IPR013328">
    <property type="entry name" value="6PGD_dom2"/>
</dbReference>
<name>D2RMS6_ACIFV</name>
<dbReference type="KEGG" id="afn:Acfer_2033"/>
<dbReference type="SUPFAM" id="SSF51735">
    <property type="entry name" value="NAD(P)-binding Rossmann-fold domains"/>
    <property type="match status" value="1"/>
</dbReference>
<dbReference type="InterPro" id="IPR008927">
    <property type="entry name" value="6-PGluconate_DH-like_C_sf"/>
</dbReference>
<dbReference type="Proteomes" id="UP000001902">
    <property type="component" value="Chromosome"/>
</dbReference>
<dbReference type="EMBL" id="CP001859">
    <property type="protein sequence ID" value="ADB48378.1"/>
    <property type="molecule type" value="Genomic_DNA"/>
</dbReference>
<reference evidence="3 4" key="1">
    <citation type="journal article" date="2010" name="Stand. Genomic Sci.">
        <title>Complete genome sequence of Acidaminococcus fermentans type strain (VR4).</title>
        <authorList>
            <person name="Chang Y.J."/>
            <person name="Pukall R."/>
            <person name="Saunders E."/>
            <person name="Lapidus A."/>
            <person name="Copeland A."/>
            <person name="Nolan M."/>
            <person name="Glavina Del Rio T."/>
            <person name="Lucas S."/>
            <person name="Chen F."/>
            <person name="Tice H."/>
            <person name="Cheng J.F."/>
            <person name="Han C."/>
            <person name="Detter J.C."/>
            <person name="Bruce D."/>
            <person name="Goodwin L."/>
            <person name="Pitluck S."/>
            <person name="Mikhailova N."/>
            <person name="Liolios K."/>
            <person name="Pati A."/>
            <person name="Ivanova N."/>
            <person name="Mavromatis K."/>
            <person name="Chen A."/>
            <person name="Palaniappan K."/>
            <person name="Land M."/>
            <person name="Hauser L."/>
            <person name="Jeffries C.D."/>
            <person name="Brettin T."/>
            <person name="Rohde M."/>
            <person name="Goker M."/>
            <person name="Bristow J."/>
            <person name="Eisen J.A."/>
            <person name="Markowitz V."/>
            <person name="Hugenholtz P."/>
            <person name="Kyrpides N.C."/>
            <person name="Klenk H.P."/>
        </authorList>
    </citation>
    <scope>NUCLEOTIDE SEQUENCE [LARGE SCALE GENOMIC DNA]</scope>
    <source>
        <strain evidence="4">ATCC 25085 / DSM 20731 / CCUG 9996 / CIP 106432 / VR4</strain>
    </source>
</reference>
<dbReference type="OrthoDB" id="4333at2"/>
<sequence>MNIGFIGFGEAAFNIAQGLYGEGIRGIKAHDAMQNHEVMGKLVHKRAEEAHVTLVDDSRDLVDWADVVFAAVPSTFTMGVCDEIKDHLRKGQLYVDVSASTPATKQAIWEKIKDTGVLFTDGAMLGSLPKKKHQVPITASGNGAAAFKETMAPYHMDITLAGEKAGSASAIKLVRSIFMKGIASLMIEMLEGAHAYGVAEEVVNSLSKSLDGTPFVSHLNRLVTGTGVHAKRRGHELEGSIDLLKDAGVEPLMTVAAKASHEMLVPFDFAEKFVDAAPTQWEQIVDPLLEEAKKRK</sequence>
<dbReference type="InterPro" id="IPR028939">
    <property type="entry name" value="P5C_Rdtase_cat_N"/>
</dbReference>
<dbReference type="SUPFAM" id="SSF48179">
    <property type="entry name" value="6-phosphogluconate dehydrogenase C-terminal domain-like"/>
    <property type="match status" value="1"/>
</dbReference>
<evidence type="ECO:0000259" key="1">
    <source>
        <dbReference type="Pfam" id="PF03807"/>
    </source>
</evidence>
<feature type="domain" description="Pyrroline-5-carboxylate reductase catalytic N-terminal" evidence="1">
    <location>
        <begin position="3"/>
        <end position="99"/>
    </location>
</feature>
<evidence type="ECO:0000259" key="2">
    <source>
        <dbReference type="Pfam" id="PF09130"/>
    </source>
</evidence>
<dbReference type="Gene3D" id="1.10.1040.10">
    <property type="entry name" value="N-(1-d-carboxylethyl)-l-norvaline Dehydrogenase, domain 2"/>
    <property type="match status" value="1"/>
</dbReference>
<evidence type="ECO:0000313" key="3">
    <source>
        <dbReference type="EMBL" id="ADB48378.1"/>
    </source>
</evidence>
<dbReference type="InterPro" id="IPR036291">
    <property type="entry name" value="NAD(P)-bd_dom_sf"/>
</dbReference>
<dbReference type="Pfam" id="PF03807">
    <property type="entry name" value="F420_oxidored"/>
    <property type="match status" value="1"/>
</dbReference>
<accession>D2RMS6</accession>
<organism evidence="3 4">
    <name type="scientific">Acidaminococcus fermentans (strain ATCC 25085 / DSM 20731 / CCUG 9996 / CIP 106432 / VR4)</name>
    <dbReference type="NCBI Taxonomy" id="591001"/>
    <lineage>
        <taxon>Bacteria</taxon>
        <taxon>Bacillati</taxon>
        <taxon>Bacillota</taxon>
        <taxon>Negativicutes</taxon>
        <taxon>Acidaminococcales</taxon>
        <taxon>Acidaminococcaceae</taxon>
        <taxon>Acidaminococcus</taxon>
    </lineage>
</organism>
<dbReference type="STRING" id="591001.Acfer_2033"/>
<proteinExistence type="predicted"/>
<gene>
    <name evidence="3" type="ordered locus">Acfer_2033</name>
</gene>
<dbReference type="HOGENOM" id="CLU_052530_1_0_9"/>
<dbReference type="AlphaFoldDB" id="D2RMS6"/>